<dbReference type="Proteomes" id="UP000027135">
    <property type="component" value="Unassembled WGS sequence"/>
</dbReference>
<name>A0A067QXA3_ZOONE</name>
<evidence type="ECO:0000313" key="2">
    <source>
        <dbReference type="Proteomes" id="UP000027135"/>
    </source>
</evidence>
<sequence>MTQAASSQGEIFKTANPFRVKMELPTNNLHSILKKPVILNDPLPYAKNSKQQSLSKTNITTVATVHEPIRNKMSQATPRYSPSPPIRFEVTGSPPLSSTVVLNEAVTAESTDF</sequence>
<evidence type="ECO:0000313" key="1">
    <source>
        <dbReference type="EMBL" id="KDR14013.1"/>
    </source>
</evidence>
<proteinExistence type="predicted"/>
<reference evidence="1 2" key="1">
    <citation type="journal article" date="2014" name="Nat. Commun.">
        <title>Molecular traces of alternative social organization in a termite genome.</title>
        <authorList>
            <person name="Terrapon N."/>
            <person name="Li C."/>
            <person name="Robertson H.M."/>
            <person name="Ji L."/>
            <person name="Meng X."/>
            <person name="Booth W."/>
            <person name="Chen Z."/>
            <person name="Childers C.P."/>
            <person name="Glastad K.M."/>
            <person name="Gokhale K."/>
            <person name="Gowin J."/>
            <person name="Gronenberg W."/>
            <person name="Hermansen R.A."/>
            <person name="Hu H."/>
            <person name="Hunt B.G."/>
            <person name="Huylmans A.K."/>
            <person name="Khalil S.M."/>
            <person name="Mitchell R.D."/>
            <person name="Munoz-Torres M.C."/>
            <person name="Mustard J.A."/>
            <person name="Pan H."/>
            <person name="Reese J.T."/>
            <person name="Scharf M.E."/>
            <person name="Sun F."/>
            <person name="Vogel H."/>
            <person name="Xiao J."/>
            <person name="Yang W."/>
            <person name="Yang Z."/>
            <person name="Yang Z."/>
            <person name="Zhou J."/>
            <person name="Zhu J."/>
            <person name="Brent C.S."/>
            <person name="Elsik C.G."/>
            <person name="Goodisman M.A."/>
            <person name="Liberles D.A."/>
            <person name="Roe R.M."/>
            <person name="Vargo E.L."/>
            <person name="Vilcinskas A."/>
            <person name="Wang J."/>
            <person name="Bornberg-Bauer E."/>
            <person name="Korb J."/>
            <person name="Zhang G."/>
            <person name="Liebig J."/>
        </authorList>
    </citation>
    <scope>NUCLEOTIDE SEQUENCE [LARGE SCALE GENOMIC DNA]</scope>
    <source>
        <tissue evidence="1">Whole organism</tissue>
    </source>
</reference>
<dbReference type="EMBL" id="KK852904">
    <property type="protein sequence ID" value="KDR14013.1"/>
    <property type="molecule type" value="Genomic_DNA"/>
</dbReference>
<organism evidence="1 2">
    <name type="scientific">Zootermopsis nevadensis</name>
    <name type="common">Dampwood termite</name>
    <dbReference type="NCBI Taxonomy" id="136037"/>
    <lineage>
        <taxon>Eukaryota</taxon>
        <taxon>Metazoa</taxon>
        <taxon>Ecdysozoa</taxon>
        <taxon>Arthropoda</taxon>
        <taxon>Hexapoda</taxon>
        <taxon>Insecta</taxon>
        <taxon>Pterygota</taxon>
        <taxon>Neoptera</taxon>
        <taxon>Polyneoptera</taxon>
        <taxon>Dictyoptera</taxon>
        <taxon>Blattodea</taxon>
        <taxon>Blattoidea</taxon>
        <taxon>Termitoidae</taxon>
        <taxon>Termopsidae</taxon>
        <taxon>Zootermopsis</taxon>
    </lineage>
</organism>
<dbReference type="InParanoid" id="A0A067QXA3"/>
<gene>
    <name evidence="1" type="ORF">L798_11672</name>
</gene>
<accession>A0A067QXA3</accession>
<keyword evidence="2" id="KW-1185">Reference proteome</keyword>
<dbReference type="AlphaFoldDB" id="A0A067QXA3"/>
<protein>
    <submittedName>
        <fullName evidence="1">Uncharacterized protein</fullName>
    </submittedName>
</protein>